<dbReference type="EMBL" id="KQ085884">
    <property type="protein sequence ID" value="KLO19780.1"/>
    <property type="molecule type" value="Genomic_DNA"/>
</dbReference>
<dbReference type="InterPro" id="IPR032054">
    <property type="entry name" value="Cdt1_C"/>
</dbReference>
<feature type="compositionally biased region" description="Low complexity" evidence="3">
    <location>
        <begin position="338"/>
        <end position="353"/>
    </location>
</feature>
<accession>A0A0H2S668</accession>
<evidence type="ECO:0000259" key="4">
    <source>
        <dbReference type="Pfam" id="PF16679"/>
    </source>
</evidence>
<gene>
    <name evidence="5" type="ORF">SCHPADRAFT_924102</name>
</gene>
<dbReference type="Gene3D" id="1.10.10.1420">
    <property type="entry name" value="DNA replication factor Cdt1, C-terminal WH domain"/>
    <property type="match status" value="1"/>
</dbReference>
<keyword evidence="6" id="KW-1185">Reference proteome</keyword>
<feature type="region of interest" description="Disordered" evidence="3">
    <location>
        <begin position="1"/>
        <end position="50"/>
    </location>
</feature>
<keyword evidence="2" id="KW-0131">Cell cycle</keyword>
<reference evidence="5 6" key="1">
    <citation type="submission" date="2015-04" db="EMBL/GenBank/DDBJ databases">
        <title>Complete genome sequence of Schizopora paradoxa KUC8140, a cosmopolitan wood degrader in East Asia.</title>
        <authorList>
            <consortium name="DOE Joint Genome Institute"/>
            <person name="Min B."/>
            <person name="Park H."/>
            <person name="Jang Y."/>
            <person name="Kim J.-J."/>
            <person name="Kim K.H."/>
            <person name="Pangilinan J."/>
            <person name="Lipzen A."/>
            <person name="Riley R."/>
            <person name="Grigoriev I.V."/>
            <person name="Spatafora J.W."/>
            <person name="Choi I.-G."/>
        </authorList>
    </citation>
    <scope>NUCLEOTIDE SEQUENCE [LARGE SCALE GENOMIC DNA]</scope>
    <source>
        <strain evidence="5 6">KUC8140</strain>
    </source>
</reference>
<feature type="domain" description="DNA replication factor Cdt1 C-terminal" evidence="4">
    <location>
        <begin position="382"/>
        <end position="501"/>
    </location>
</feature>
<evidence type="ECO:0000256" key="1">
    <source>
        <dbReference type="ARBA" id="ARBA00008356"/>
    </source>
</evidence>
<dbReference type="AlphaFoldDB" id="A0A0H2S668"/>
<name>A0A0H2S668_9AGAM</name>
<dbReference type="OrthoDB" id="3366139at2759"/>
<dbReference type="InParanoid" id="A0A0H2S668"/>
<evidence type="ECO:0000256" key="3">
    <source>
        <dbReference type="SAM" id="MobiDB-lite"/>
    </source>
</evidence>
<feature type="compositionally biased region" description="Low complexity" evidence="3">
    <location>
        <begin position="510"/>
        <end position="522"/>
    </location>
</feature>
<feature type="compositionally biased region" description="Low complexity" evidence="3">
    <location>
        <begin position="254"/>
        <end position="284"/>
    </location>
</feature>
<dbReference type="InterPro" id="IPR038090">
    <property type="entry name" value="Cdt1_C_WH_dom_sf"/>
</dbReference>
<feature type="region of interest" description="Disordered" evidence="3">
    <location>
        <begin position="254"/>
        <end position="379"/>
    </location>
</feature>
<feature type="compositionally biased region" description="Polar residues" evidence="3">
    <location>
        <begin position="307"/>
        <end position="329"/>
    </location>
</feature>
<organism evidence="5 6">
    <name type="scientific">Schizopora paradoxa</name>
    <dbReference type="NCBI Taxonomy" id="27342"/>
    <lineage>
        <taxon>Eukaryota</taxon>
        <taxon>Fungi</taxon>
        <taxon>Dikarya</taxon>
        <taxon>Basidiomycota</taxon>
        <taxon>Agaricomycotina</taxon>
        <taxon>Agaricomycetes</taxon>
        <taxon>Hymenochaetales</taxon>
        <taxon>Schizoporaceae</taxon>
        <taxon>Schizopora</taxon>
    </lineage>
</organism>
<evidence type="ECO:0000256" key="2">
    <source>
        <dbReference type="ARBA" id="ARBA00023306"/>
    </source>
</evidence>
<dbReference type="Pfam" id="PF16679">
    <property type="entry name" value="CDT1_C"/>
    <property type="match status" value="1"/>
</dbReference>
<proteinExistence type="inferred from homology"/>
<feature type="region of interest" description="Disordered" evidence="3">
    <location>
        <begin position="510"/>
        <end position="548"/>
    </location>
</feature>
<protein>
    <recommendedName>
        <fullName evidence="4">DNA replication factor Cdt1 C-terminal domain-containing protein</fullName>
    </recommendedName>
</protein>
<evidence type="ECO:0000313" key="5">
    <source>
        <dbReference type="EMBL" id="KLO19780.1"/>
    </source>
</evidence>
<feature type="compositionally biased region" description="Polar residues" evidence="3">
    <location>
        <begin position="36"/>
        <end position="45"/>
    </location>
</feature>
<evidence type="ECO:0000313" key="6">
    <source>
        <dbReference type="Proteomes" id="UP000053477"/>
    </source>
</evidence>
<dbReference type="Proteomes" id="UP000053477">
    <property type="component" value="Unassembled WGS sequence"/>
</dbReference>
<sequence length="562" mass="61338">MSDLYTMLQVSPRKKRCPPSEDDEAIVTPKKLRRQSLASKASTSQKKTEVAELPEHLDRLLAIQANLHRALSHALATSAVSPTSDTGIVPNVLNNHTLSAAAGLSRTCTVDDIKRLCWLWEWDGKDLPPPDALEDENPFLDDTPSEGPKQWQRGSMGMVITPTTYLSRATNKRTPAYGIGIEVEMDIDRGMAGGMAAVARWTSKGDVRQKELSAKLRRWAELHEKKQTVPQVPSANLPPLIVKAPKHSALTQRLASMSPKSPKSLSSPSKGLEPPSSPSRVPSSPTKPRVIPGKRTEREFAIPFPITPSSLPRKNSISSLSRPATPQTPRRTDPFAYPLPITPSTSSTSTNSPERPCTPVQQTGSPGETPPSTPSSSRRAALIERIRKRSESQPATPSKVRITKAGMSKDELLKLGQEETRRRCLLGRLGGIAESIWMLFTSPAQALTASPSTKKRKAIPVSEAIPAIIKSSPVPISAAEVQESIQMLRSLCPFFIKSMDIGGEEWLEMPSTAASSTPFSSPRKGGSDDELKQLSPRRVKRDAGGGLREVRERIKRELEADE</sequence>
<comment type="similarity">
    <text evidence="1">Belongs to the Cdt1 family.</text>
</comment>